<dbReference type="RefSeq" id="WP_011830353.1">
    <property type="nucleotide sequence ID" value="NC_008825.1"/>
</dbReference>
<protein>
    <submittedName>
        <fullName evidence="1">Uncharacterized protein</fullName>
    </submittedName>
</protein>
<evidence type="ECO:0000313" key="1">
    <source>
        <dbReference type="EMBL" id="ABM95724.1"/>
    </source>
</evidence>
<sequence>MKAPPRVALLTPTYRADLQRFGLLREALEAFGCDWPHLAVVQTEDLPLFRNALGASRVEWIASAEVLPAEVEATRRRLSGWPDGYRKLRRSLAKRFGWFPDAASDGWHVQQIVKLAVPAIGPHTAYVALDSDVLPTVPLRAEHYLHDDRAALMIEHQPTFAHWAEAAARMLALPAETVRPVNFVAWPFVFHRDTARGLHAHLAQVHGGRPWWRSLLGQRPGELSEFTLYGAYAQFIERGRHHFESLANTATRFVITQQQRDQAAALVEAAFADPAARFVLLQASRRWPVEPLVPLIRQRLQQAAARL</sequence>
<dbReference type="eggNOG" id="ENOG502Z99M">
    <property type="taxonomic scope" value="Bacteria"/>
</dbReference>
<dbReference type="HOGENOM" id="CLU_905563_0_0_4"/>
<name>A2SJI5_METPP</name>
<dbReference type="STRING" id="420662.Mpe_A2770"/>
<dbReference type="Proteomes" id="UP000000366">
    <property type="component" value="Chromosome"/>
</dbReference>
<proteinExistence type="predicted"/>
<accession>A2SJI5</accession>
<dbReference type="InterPro" id="IPR045499">
    <property type="entry name" value="DUF6492"/>
</dbReference>
<dbReference type="EMBL" id="CP000555">
    <property type="protein sequence ID" value="ABM95724.1"/>
    <property type="molecule type" value="Genomic_DNA"/>
</dbReference>
<keyword evidence="2" id="KW-1185">Reference proteome</keyword>
<dbReference type="Pfam" id="PF20102">
    <property type="entry name" value="DUF6492"/>
    <property type="match status" value="1"/>
</dbReference>
<reference evidence="1 2" key="1">
    <citation type="journal article" date="2007" name="J. Bacteriol.">
        <title>Whole-genome analysis of the methyl tert-butyl ether-degrading beta-proteobacterium Methylibium petroleiphilum PM1.</title>
        <authorList>
            <person name="Kane S.R."/>
            <person name="Chakicherla A.Y."/>
            <person name="Chain P.S.G."/>
            <person name="Schmidt R."/>
            <person name="Shin M.W."/>
            <person name="Legler T.C."/>
            <person name="Scow K.M."/>
            <person name="Larimer F.W."/>
            <person name="Lucas S.M."/>
            <person name="Richardson P.M."/>
            <person name="Hristova K.R."/>
        </authorList>
    </citation>
    <scope>NUCLEOTIDE SEQUENCE [LARGE SCALE GENOMIC DNA]</scope>
    <source>
        <strain evidence="2">ATCC BAA-1232 / LMG 22953 / PM1</strain>
    </source>
</reference>
<dbReference type="KEGG" id="mpt:Mpe_A2770"/>
<evidence type="ECO:0000313" key="2">
    <source>
        <dbReference type="Proteomes" id="UP000000366"/>
    </source>
</evidence>
<gene>
    <name evidence="1" type="ordered locus">Mpe_A2770</name>
</gene>
<organism evidence="1 2">
    <name type="scientific">Methylibium petroleiphilum (strain ATCC BAA-1232 / LMG 22953 / PM1)</name>
    <dbReference type="NCBI Taxonomy" id="420662"/>
    <lineage>
        <taxon>Bacteria</taxon>
        <taxon>Pseudomonadati</taxon>
        <taxon>Pseudomonadota</taxon>
        <taxon>Betaproteobacteria</taxon>
        <taxon>Burkholderiales</taxon>
        <taxon>Sphaerotilaceae</taxon>
        <taxon>Methylibium</taxon>
    </lineage>
</organism>
<dbReference type="AlphaFoldDB" id="A2SJI5"/>